<gene>
    <name evidence="3" type="ORF">F441_22579</name>
</gene>
<evidence type="ECO:0000256" key="1">
    <source>
        <dbReference type="ARBA" id="ARBA00023172"/>
    </source>
</evidence>
<dbReference type="GO" id="GO:0015074">
    <property type="term" value="P:DNA integration"/>
    <property type="evidence" value="ECO:0007669"/>
    <property type="project" value="InterPro"/>
</dbReference>
<evidence type="ECO:0000313" key="3">
    <source>
        <dbReference type="EMBL" id="ETO99994.1"/>
    </source>
</evidence>
<sequence>MADAASRAWTEPYKTRWTNFSSSWTQTPVPKECRKLYTKFSSSFKPSRWPRLQSQNTTAPGASGPSGASGLIFRNVYPKIPADTRTSWLYSLPTAGNLDGTTRKSVIRPTPSSPRSLISRGIIGECLGTELAFSEDTNLQLLECDDQTHQLTQSTLSQSISSRGCMSSSISSYPSTESFGGASVLGFFFLLRKSEYLAEGSTVQTYAIRRSDIRFMGSDDEEGKNLLDVIAVVVQFRGSKSDQFGEGTSRRLERSGSRWCCPVLAAWFLVSHHKTLGVAPESHLCRIDSSTNLQVRDVVKVIKMAAAKAGYHPKRFGSNSLRSGGATALFNAGFDSLAVKLFGRWKSDAVERYTRIGRRLTEKMAQQMITKSTSARSLGASATPHPGSGQHERKHYYCAYQGTPPESIATTNEMEIFLLRRKIA</sequence>
<evidence type="ECO:0008006" key="5">
    <source>
        <dbReference type="Google" id="ProtNLM"/>
    </source>
</evidence>
<feature type="region of interest" description="Disordered" evidence="2">
    <location>
        <begin position="45"/>
        <end position="66"/>
    </location>
</feature>
<feature type="non-terminal residue" evidence="3">
    <location>
        <position position="424"/>
    </location>
</feature>
<proteinExistence type="predicted"/>
<dbReference type="PANTHER" id="PTHR34605">
    <property type="entry name" value="PHAGE_INTEGRASE DOMAIN-CONTAINING PROTEIN"/>
    <property type="match status" value="1"/>
</dbReference>
<evidence type="ECO:0000313" key="4">
    <source>
        <dbReference type="Proteomes" id="UP000018958"/>
    </source>
</evidence>
<dbReference type="AlphaFoldDB" id="W2VP15"/>
<name>W2VP15_PHYNI</name>
<dbReference type="SUPFAM" id="SSF56349">
    <property type="entry name" value="DNA breaking-rejoining enzymes"/>
    <property type="match status" value="1"/>
</dbReference>
<dbReference type="PANTHER" id="PTHR34605:SF4">
    <property type="entry name" value="DNA ADENINE METHYLTRANSFERASE"/>
    <property type="match status" value="1"/>
</dbReference>
<keyword evidence="1" id="KW-0233">DNA recombination</keyword>
<evidence type="ECO:0000256" key="2">
    <source>
        <dbReference type="SAM" id="MobiDB-lite"/>
    </source>
</evidence>
<dbReference type="Gene3D" id="1.10.443.10">
    <property type="entry name" value="Intergrase catalytic core"/>
    <property type="match status" value="1"/>
</dbReference>
<dbReference type="Proteomes" id="UP000018958">
    <property type="component" value="Unassembled WGS sequence"/>
</dbReference>
<dbReference type="InterPro" id="IPR052925">
    <property type="entry name" value="Phage_Integrase-like_Recomb"/>
</dbReference>
<reference evidence="3 4" key="1">
    <citation type="submission" date="2013-11" db="EMBL/GenBank/DDBJ databases">
        <title>The Genome Sequence of Phytophthora parasitica CJ01A1.</title>
        <authorList>
            <consortium name="The Broad Institute Genomics Platform"/>
            <person name="Russ C."/>
            <person name="Tyler B."/>
            <person name="Panabieres F."/>
            <person name="Shan W."/>
            <person name="Tripathy S."/>
            <person name="Grunwald N."/>
            <person name="Machado M."/>
            <person name="Johnson C.S."/>
            <person name="Walker B."/>
            <person name="Young S.K."/>
            <person name="Zeng Q."/>
            <person name="Gargeya S."/>
            <person name="Fitzgerald M."/>
            <person name="Haas B."/>
            <person name="Abouelleil A."/>
            <person name="Allen A.W."/>
            <person name="Alvarado L."/>
            <person name="Arachchi H.M."/>
            <person name="Berlin A.M."/>
            <person name="Chapman S.B."/>
            <person name="Gainer-Dewar J."/>
            <person name="Goldberg J."/>
            <person name="Griggs A."/>
            <person name="Gujja S."/>
            <person name="Hansen M."/>
            <person name="Howarth C."/>
            <person name="Imamovic A."/>
            <person name="Ireland A."/>
            <person name="Larimer J."/>
            <person name="McCowan C."/>
            <person name="Murphy C."/>
            <person name="Pearson M."/>
            <person name="Poon T.W."/>
            <person name="Priest M."/>
            <person name="Roberts A."/>
            <person name="Saif S."/>
            <person name="Shea T."/>
            <person name="Sisk P."/>
            <person name="Sykes S."/>
            <person name="Wortman J."/>
            <person name="Nusbaum C."/>
            <person name="Birren B."/>
        </authorList>
    </citation>
    <scope>NUCLEOTIDE SEQUENCE [LARGE SCALE GENOMIC DNA]</scope>
    <source>
        <strain evidence="3 4">CJ01A1</strain>
    </source>
</reference>
<accession>W2VP15</accession>
<dbReference type="GO" id="GO:0003677">
    <property type="term" value="F:DNA binding"/>
    <property type="evidence" value="ECO:0007669"/>
    <property type="project" value="InterPro"/>
</dbReference>
<protein>
    <recommendedName>
        <fullName evidence="5">Tyr recombinase domain-containing protein</fullName>
    </recommendedName>
</protein>
<dbReference type="InterPro" id="IPR011010">
    <property type="entry name" value="DNA_brk_join_enz"/>
</dbReference>
<comment type="caution">
    <text evidence="3">The sequence shown here is derived from an EMBL/GenBank/DDBJ whole genome shotgun (WGS) entry which is preliminary data.</text>
</comment>
<dbReference type="EMBL" id="ANIX01004827">
    <property type="protein sequence ID" value="ETO99994.1"/>
    <property type="molecule type" value="Genomic_DNA"/>
</dbReference>
<dbReference type="InterPro" id="IPR013762">
    <property type="entry name" value="Integrase-like_cat_sf"/>
</dbReference>
<feature type="region of interest" description="Disordered" evidence="2">
    <location>
        <begin position="371"/>
        <end position="392"/>
    </location>
</feature>
<organism evidence="3 4">
    <name type="scientific">Phytophthora nicotianae CJ01A1</name>
    <dbReference type="NCBI Taxonomy" id="1317063"/>
    <lineage>
        <taxon>Eukaryota</taxon>
        <taxon>Sar</taxon>
        <taxon>Stramenopiles</taxon>
        <taxon>Oomycota</taxon>
        <taxon>Peronosporomycetes</taxon>
        <taxon>Peronosporales</taxon>
        <taxon>Peronosporaceae</taxon>
        <taxon>Phytophthora</taxon>
    </lineage>
</organism>
<dbReference type="GO" id="GO:0006310">
    <property type="term" value="P:DNA recombination"/>
    <property type="evidence" value="ECO:0007669"/>
    <property type="project" value="UniProtKB-KW"/>
</dbReference>